<keyword evidence="3" id="KW-1185">Reference proteome</keyword>
<dbReference type="GO" id="GO:0000175">
    <property type="term" value="F:3'-5'-RNA exonuclease activity"/>
    <property type="evidence" value="ECO:0007669"/>
    <property type="project" value="TreeGrafter"/>
</dbReference>
<proteinExistence type="predicted"/>
<organism evidence="2 3">
    <name type="scientific">Obba rivulosa</name>
    <dbReference type="NCBI Taxonomy" id="1052685"/>
    <lineage>
        <taxon>Eukaryota</taxon>
        <taxon>Fungi</taxon>
        <taxon>Dikarya</taxon>
        <taxon>Basidiomycota</taxon>
        <taxon>Agaricomycotina</taxon>
        <taxon>Agaricomycetes</taxon>
        <taxon>Polyporales</taxon>
        <taxon>Gelatoporiaceae</taxon>
        <taxon>Obba</taxon>
    </lineage>
</organism>
<dbReference type="InterPro" id="IPR005135">
    <property type="entry name" value="Endo/exonuclease/phosphatase"/>
</dbReference>
<accession>A0A8E2AI10</accession>
<evidence type="ECO:0000259" key="1">
    <source>
        <dbReference type="Pfam" id="PF03372"/>
    </source>
</evidence>
<reference evidence="2 3" key="1">
    <citation type="submission" date="2016-07" db="EMBL/GenBank/DDBJ databases">
        <title>Draft genome of the white-rot fungus Obba rivulosa 3A-2.</title>
        <authorList>
            <consortium name="DOE Joint Genome Institute"/>
            <person name="Miettinen O."/>
            <person name="Riley R."/>
            <person name="Acob R."/>
            <person name="Barry K."/>
            <person name="Cullen D."/>
            <person name="De Vries R."/>
            <person name="Hainaut M."/>
            <person name="Hatakka A."/>
            <person name="Henrissat B."/>
            <person name="Hilden K."/>
            <person name="Kuo R."/>
            <person name="Labutti K."/>
            <person name="Lipzen A."/>
            <person name="Makela M.R."/>
            <person name="Sandor L."/>
            <person name="Spatafora J.W."/>
            <person name="Grigoriev I.V."/>
            <person name="Hibbett D.S."/>
        </authorList>
    </citation>
    <scope>NUCLEOTIDE SEQUENCE [LARGE SCALE GENOMIC DNA]</scope>
    <source>
        <strain evidence="2 3">3A-2</strain>
    </source>
</reference>
<dbReference type="PANTHER" id="PTHR12121">
    <property type="entry name" value="CARBON CATABOLITE REPRESSOR PROTEIN 4"/>
    <property type="match status" value="1"/>
</dbReference>
<evidence type="ECO:0000313" key="2">
    <source>
        <dbReference type="EMBL" id="OCH84831.1"/>
    </source>
</evidence>
<sequence length="233" mass="25566">MGLGRRKDGKDSGEFSPIFYKKSRLTLISHDSFWLSETPFKPSKYPGAGHNRVCTAGHFMLTTPPSSQSANFTVFNTHLDHRSDAQRRLSASLLLTRARYETHTTRGPVFVMGDLNSPPIGRDAGAYKILTGQLPPMAIDPEFERKYTASGDTPGDFTMRDLGGETPKMRVSGHFATFTGFKKPNDAANLARIDFIFGGSNGGWSADAYKVISTLTDDGILASDHRPVITDVF</sequence>
<dbReference type="InterPro" id="IPR036691">
    <property type="entry name" value="Endo/exonu/phosph_ase_sf"/>
</dbReference>
<dbReference type="Pfam" id="PF03372">
    <property type="entry name" value="Exo_endo_phos"/>
    <property type="match status" value="1"/>
</dbReference>
<dbReference type="OrthoDB" id="276515at2759"/>
<feature type="domain" description="Endonuclease/exonuclease/phosphatase" evidence="1">
    <location>
        <begin position="60"/>
        <end position="225"/>
    </location>
</feature>
<dbReference type="Gene3D" id="3.60.10.10">
    <property type="entry name" value="Endonuclease/exonuclease/phosphatase"/>
    <property type="match status" value="1"/>
</dbReference>
<name>A0A8E2AI10_9APHY</name>
<dbReference type="PANTHER" id="PTHR12121:SF36">
    <property type="entry name" value="ENDONUCLEASE_EXONUCLEASE_PHOSPHATASE DOMAIN-CONTAINING PROTEIN"/>
    <property type="match status" value="1"/>
</dbReference>
<evidence type="ECO:0000313" key="3">
    <source>
        <dbReference type="Proteomes" id="UP000250043"/>
    </source>
</evidence>
<dbReference type="InterPro" id="IPR050410">
    <property type="entry name" value="CCR4/nocturin_mRNA_transcr"/>
</dbReference>
<gene>
    <name evidence="2" type="ORF">OBBRIDRAFT_374178</name>
</gene>
<dbReference type="EMBL" id="KV722630">
    <property type="protein sequence ID" value="OCH84831.1"/>
    <property type="molecule type" value="Genomic_DNA"/>
</dbReference>
<dbReference type="SUPFAM" id="SSF56219">
    <property type="entry name" value="DNase I-like"/>
    <property type="match status" value="1"/>
</dbReference>
<dbReference type="AlphaFoldDB" id="A0A8E2AI10"/>
<protein>
    <recommendedName>
        <fullName evidence="1">Endonuclease/exonuclease/phosphatase domain-containing protein</fullName>
    </recommendedName>
</protein>
<dbReference type="Proteomes" id="UP000250043">
    <property type="component" value="Unassembled WGS sequence"/>
</dbReference>